<gene>
    <name evidence="1" type="ORF">WMSIL1_LOCUS3483</name>
</gene>
<proteinExistence type="predicted"/>
<evidence type="ECO:0000313" key="1">
    <source>
        <dbReference type="EMBL" id="VUZ42885.1"/>
    </source>
</evidence>
<dbReference type="EMBL" id="CABIJS010000110">
    <property type="protein sequence ID" value="VUZ42885.1"/>
    <property type="molecule type" value="Genomic_DNA"/>
</dbReference>
<name>A0A564Y6E8_HYMDI</name>
<protein>
    <submittedName>
        <fullName evidence="1">Uncharacterized protein</fullName>
    </submittedName>
</protein>
<feature type="non-terminal residue" evidence="1">
    <location>
        <position position="68"/>
    </location>
</feature>
<dbReference type="AlphaFoldDB" id="A0A564Y6E8"/>
<sequence length="68" mass="7950">MLQGRKIIDCAGIHRSYQRKLVKSIVVSVATNQNSSPRRRQKRRQLGCVTVRLDEKFLHLKKEESLFV</sequence>
<evidence type="ECO:0000313" key="2">
    <source>
        <dbReference type="Proteomes" id="UP000321570"/>
    </source>
</evidence>
<reference evidence="1 2" key="1">
    <citation type="submission" date="2019-07" db="EMBL/GenBank/DDBJ databases">
        <authorList>
            <person name="Jastrzebski P J."/>
            <person name="Paukszto L."/>
            <person name="Jastrzebski P J."/>
        </authorList>
    </citation>
    <scope>NUCLEOTIDE SEQUENCE [LARGE SCALE GENOMIC DNA]</scope>
    <source>
        <strain evidence="1 2">WMS-il1</strain>
    </source>
</reference>
<accession>A0A564Y6E8</accession>
<dbReference type="Proteomes" id="UP000321570">
    <property type="component" value="Unassembled WGS sequence"/>
</dbReference>
<organism evidence="1 2">
    <name type="scientific">Hymenolepis diminuta</name>
    <name type="common">Rat tapeworm</name>
    <dbReference type="NCBI Taxonomy" id="6216"/>
    <lineage>
        <taxon>Eukaryota</taxon>
        <taxon>Metazoa</taxon>
        <taxon>Spiralia</taxon>
        <taxon>Lophotrochozoa</taxon>
        <taxon>Platyhelminthes</taxon>
        <taxon>Cestoda</taxon>
        <taxon>Eucestoda</taxon>
        <taxon>Cyclophyllidea</taxon>
        <taxon>Hymenolepididae</taxon>
        <taxon>Hymenolepis</taxon>
    </lineage>
</organism>
<keyword evidence="2" id="KW-1185">Reference proteome</keyword>